<dbReference type="GeneID" id="54589880"/>
<comment type="subcellular location">
    <subcellularLocation>
        <location evidence="1">Nucleus</location>
    </subcellularLocation>
</comment>
<name>A0A6A6I149_9PLEO</name>
<evidence type="ECO:0000256" key="3">
    <source>
        <dbReference type="ARBA" id="ARBA00022771"/>
    </source>
</evidence>
<feature type="compositionally biased region" description="Acidic residues" evidence="6">
    <location>
        <begin position="226"/>
        <end position="235"/>
    </location>
</feature>
<dbReference type="GO" id="GO:0008270">
    <property type="term" value="F:zinc ion binding"/>
    <property type="evidence" value="ECO:0007669"/>
    <property type="project" value="UniProtKB-KW"/>
</dbReference>
<evidence type="ECO:0000256" key="4">
    <source>
        <dbReference type="ARBA" id="ARBA00022833"/>
    </source>
</evidence>
<feature type="region of interest" description="Disordered" evidence="6">
    <location>
        <begin position="116"/>
        <end position="272"/>
    </location>
</feature>
<organism evidence="8 9">
    <name type="scientific">Trematosphaeria pertusa</name>
    <dbReference type="NCBI Taxonomy" id="390896"/>
    <lineage>
        <taxon>Eukaryota</taxon>
        <taxon>Fungi</taxon>
        <taxon>Dikarya</taxon>
        <taxon>Ascomycota</taxon>
        <taxon>Pezizomycotina</taxon>
        <taxon>Dothideomycetes</taxon>
        <taxon>Pleosporomycetidae</taxon>
        <taxon>Pleosporales</taxon>
        <taxon>Massarineae</taxon>
        <taxon>Trematosphaeriaceae</taxon>
        <taxon>Trematosphaeria</taxon>
    </lineage>
</organism>
<keyword evidence="3" id="KW-0863">Zinc-finger</keyword>
<dbReference type="PROSITE" id="PS50064">
    <property type="entry name" value="ZF_PARP_2"/>
    <property type="match status" value="1"/>
</dbReference>
<dbReference type="SUPFAM" id="SSF57716">
    <property type="entry name" value="Glucocorticoid receptor-like (DNA-binding domain)"/>
    <property type="match status" value="1"/>
</dbReference>
<keyword evidence="9" id="KW-1185">Reference proteome</keyword>
<evidence type="ECO:0000313" key="9">
    <source>
        <dbReference type="Proteomes" id="UP000800094"/>
    </source>
</evidence>
<keyword evidence="4" id="KW-0862">Zinc</keyword>
<gene>
    <name evidence="8" type="ORF">BU26DRAFT_96062</name>
</gene>
<dbReference type="SMART" id="SM01336">
    <property type="entry name" value="zf-PARP"/>
    <property type="match status" value="1"/>
</dbReference>
<dbReference type="EMBL" id="ML987203">
    <property type="protein sequence ID" value="KAF2244224.1"/>
    <property type="molecule type" value="Genomic_DNA"/>
</dbReference>
<dbReference type="Pfam" id="PF00645">
    <property type="entry name" value="zf-PARP"/>
    <property type="match status" value="1"/>
</dbReference>
<feature type="compositionally biased region" description="Acidic residues" evidence="6">
    <location>
        <begin position="194"/>
        <end position="205"/>
    </location>
</feature>
<dbReference type="OrthoDB" id="429950at2759"/>
<evidence type="ECO:0000256" key="2">
    <source>
        <dbReference type="ARBA" id="ARBA00022723"/>
    </source>
</evidence>
<dbReference type="GO" id="GO:0003677">
    <property type="term" value="F:DNA binding"/>
    <property type="evidence" value="ECO:0007669"/>
    <property type="project" value="InterPro"/>
</dbReference>
<proteinExistence type="predicted"/>
<feature type="compositionally biased region" description="Basic residues" evidence="6">
    <location>
        <begin position="211"/>
        <end position="220"/>
    </location>
</feature>
<dbReference type="Gene3D" id="3.30.1740.10">
    <property type="entry name" value="Zinc finger, PARP-type"/>
    <property type="match status" value="1"/>
</dbReference>
<evidence type="ECO:0000256" key="6">
    <source>
        <dbReference type="SAM" id="MobiDB-lite"/>
    </source>
</evidence>
<evidence type="ECO:0000313" key="8">
    <source>
        <dbReference type="EMBL" id="KAF2244224.1"/>
    </source>
</evidence>
<accession>A0A6A6I149</accession>
<feature type="domain" description="PARP-type" evidence="7">
    <location>
        <begin position="3"/>
        <end position="95"/>
    </location>
</feature>
<evidence type="ECO:0000259" key="7">
    <source>
        <dbReference type="PROSITE" id="PS50064"/>
    </source>
</evidence>
<evidence type="ECO:0000256" key="5">
    <source>
        <dbReference type="ARBA" id="ARBA00023242"/>
    </source>
</evidence>
<dbReference type="GO" id="GO:0005634">
    <property type="term" value="C:nucleus"/>
    <property type="evidence" value="ECO:0007669"/>
    <property type="project" value="UniProtKB-SubCell"/>
</dbReference>
<dbReference type="InterPro" id="IPR036957">
    <property type="entry name" value="Znf_PARP_sf"/>
</dbReference>
<dbReference type="InterPro" id="IPR001510">
    <property type="entry name" value="Znf_PARP"/>
</dbReference>
<keyword evidence="5" id="KW-0539">Nucleus</keyword>
<keyword evidence="2" id="KW-0479">Metal-binding</keyword>
<sequence length="272" mass="30323">MPYRVELAKQGRAGCKNKECKDAGVKIEKGEFRYGSLVTIHEHTSWAYKHWGCVTPAQIANLIEESEGDTDMVDGFDELPLEYQKKVEFALQHGHVPDEDWKGDVECNRPGMKGFRVKVKTPKKKKGKKADDEDADIEEAKPKKKRGRAVKEEDEGEVPAQKKARSKAKATVKEEDEAPAPRKARGKAKKAIVEEEEAPESEVEAPEPKAKKGRGRKAAVKKVVSEEEAESEVEVEAPKPKRGRKKAAAANTEEKSAPQKRSRRKKVTSEGD</sequence>
<evidence type="ECO:0000256" key="1">
    <source>
        <dbReference type="ARBA" id="ARBA00004123"/>
    </source>
</evidence>
<dbReference type="Proteomes" id="UP000800094">
    <property type="component" value="Unassembled WGS sequence"/>
</dbReference>
<reference evidence="8" key="1">
    <citation type="journal article" date="2020" name="Stud. Mycol.">
        <title>101 Dothideomycetes genomes: a test case for predicting lifestyles and emergence of pathogens.</title>
        <authorList>
            <person name="Haridas S."/>
            <person name="Albert R."/>
            <person name="Binder M."/>
            <person name="Bloem J."/>
            <person name="Labutti K."/>
            <person name="Salamov A."/>
            <person name="Andreopoulos B."/>
            <person name="Baker S."/>
            <person name="Barry K."/>
            <person name="Bills G."/>
            <person name="Bluhm B."/>
            <person name="Cannon C."/>
            <person name="Castanera R."/>
            <person name="Culley D."/>
            <person name="Daum C."/>
            <person name="Ezra D."/>
            <person name="Gonzalez J."/>
            <person name="Henrissat B."/>
            <person name="Kuo A."/>
            <person name="Liang C."/>
            <person name="Lipzen A."/>
            <person name="Lutzoni F."/>
            <person name="Magnuson J."/>
            <person name="Mondo S."/>
            <person name="Nolan M."/>
            <person name="Ohm R."/>
            <person name="Pangilinan J."/>
            <person name="Park H.-J."/>
            <person name="Ramirez L."/>
            <person name="Alfaro M."/>
            <person name="Sun H."/>
            <person name="Tritt A."/>
            <person name="Yoshinaga Y."/>
            <person name="Zwiers L.-H."/>
            <person name="Turgeon B."/>
            <person name="Goodwin S."/>
            <person name="Spatafora J."/>
            <person name="Crous P."/>
            <person name="Grigoriev I."/>
        </authorList>
    </citation>
    <scope>NUCLEOTIDE SEQUENCE</scope>
    <source>
        <strain evidence="8">CBS 122368</strain>
    </source>
</reference>
<feature type="compositionally biased region" description="Basic residues" evidence="6">
    <location>
        <begin position="116"/>
        <end position="128"/>
    </location>
</feature>
<dbReference type="RefSeq" id="XP_033679228.1">
    <property type="nucleotide sequence ID" value="XM_033836550.1"/>
</dbReference>
<dbReference type="AlphaFoldDB" id="A0A6A6I149"/>
<protein>
    <submittedName>
        <fullName evidence="8">Zf-PARP-domain-containing protein</fullName>
    </submittedName>
</protein>